<sequence>MEKSLEILVYLDDILVFSREKEEHLEYLSVVFELLDMSPLW</sequence>
<dbReference type="EMBL" id="RCMV01000734">
    <property type="protein sequence ID" value="KAG3213416.1"/>
    <property type="molecule type" value="Genomic_DNA"/>
</dbReference>
<dbReference type="InterPro" id="IPR043502">
    <property type="entry name" value="DNA/RNA_pol_sf"/>
</dbReference>
<dbReference type="InterPro" id="IPR043128">
    <property type="entry name" value="Rev_trsase/Diguanyl_cyclase"/>
</dbReference>
<proteinExistence type="predicted"/>
<dbReference type="Proteomes" id="UP000760860">
    <property type="component" value="Unassembled WGS sequence"/>
</dbReference>
<reference evidence="1" key="1">
    <citation type="submission" date="2018-10" db="EMBL/GenBank/DDBJ databases">
        <title>Effector identification in a new, highly contiguous assembly of the strawberry crown rot pathogen Phytophthora cactorum.</title>
        <authorList>
            <person name="Armitage A.D."/>
            <person name="Nellist C.F."/>
            <person name="Bates H."/>
            <person name="Vickerstaff R.J."/>
            <person name="Harrison R.J."/>
        </authorList>
    </citation>
    <scope>NUCLEOTIDE SEQUENCE</scope>
    <source>
        <strain evidence="1">4040</strain>
        <strain evidence="2">P421</strain>
    </source>
</reference>
<organism evidence="1 3">
    <name type="scientific">Phytophthora cactorum</name>
    <dbReference type="NCBI Taxonomy" id="29920"/>
    <lineage>
        <taxon>Eukaryota</taxon>
        <taxon>Sar</taxon>
        <taxon>Stramenopiles</taxon>
        <taxon>Oomycota</taxon>
        <taxon>Peronosporomycetes</taxon>
        <taxon>Peronosporales</taxon>
        <taxon>Peronosporaceae</taxon>
        <taxon>Phytophthora</taxon>
    </lineage>
</organism>
<dbReference type="AlphaFoldDB" id="A0A8T1D6M4"/>
<gene>
    <name evidence="1" type="ORF">PC117_g12305</name>
    <name evidence="2" type="ORF">PC129_g15654</name>
</gene>
<dbReference type="EMBL" id="RCMK01000335">
    <property type="protein sequence ID" value="KAG2935913.1"/>
    <property type="molecule type" value="Genomic_DNA"/>
</dbReference>
<evidence type="ECO:0008006" key="4">
    <source>
        <dbReference type="Google" id="ProtNLM"/>
    </source>
</evidence>
<evidence type="ECO:0000313" key="1">
    <source>
        <dbReference type="EMBL" id="KAG2935913.1"/>
    </source>
</evidence>
<accession>A0A8T1D6M4</accession>
<evidence type="ECO:0000313" key="3">
    <source>
        <dbReference type="Proteomes" id="UP000736787"/>
    </source>
</evidence>
<dbReference type="Gene3D" id="3.30.70.270">
    <property type="match status" value="1"/>
</dbReference>
<dbReference type="SUPFAM" id="SSF56672">
    <property type="entry name" value="DNA/RNA polymerases"/>
    <property type="match status" value="1"/>
</dbReference>
<evidence type="ECO:0000313" key="2">
    <source>
        <dbReference type="EMBL" id="KAG3213416.1"/>
    </source>
</evidence>
<comment type="caution">
    <text evidence="1">The sequence shown here is derived from an EMBL/GenBank/DDBJ whole genome shotgun (WGS) entry which is preliminary data.</text>
</comment>
<dbReference type="Proteomes" id="UP000736787">
    <property type="component" value="Unassembled WGS sequence"/>
</dbReference>
<protein>
    <recommendedName>
        <fullName evidence="4">Reverse transcriptase domain-containing protein</fullName>
    </recommendedName>
</protein>
<name>A0A8T1D6M4_9STRA</name>